<dbReference type="GO" id="GO:0006729">
    <property type="term" value="P:tetrahydrobiopterin biosynthetic process"/>
    <property type="evidence" value="ECO:0007669"/>
    <property type="project" value="InterPro"/>
</dbReference>
<keyword evidence="3 4" id="KW-0456">Lyase</keyword>
<reference evidence="5 6" key="1">
    <citation type="journal article" date="2016" name="Nat. Commun.">
        <title>Thousands of microbial genomes shed light on interconnected biogeochemical processes in an aquifer system.</title>
        <authorList>
            <person name="Anantharaman K."/>
            <person name="Brown C.T."/>
            <person name="Hug L.A."/>
            <person name="Sharon I."/>
            <person name="Castelle C.J."/>
            <person name="Probst A.J."/>
            <person name="Thomas B.C."/>
            <person name="Singh A."/>
            <person name="Wilkins M.J."/>
            <person name="Karaoz U."/>
            <person name="Brodie E.L."/>
            <person name="Williams K.H."/>
            <person name="Hubbard S.S."/>
            <person name="Banfield J.F."/>
        </authorList>
    </citation>
    <scope>NUCLEOTIDE SEQUENCE [LARGE SCALE GENOMIC DNA]</scope>
</reference>
<dbReference type="CDD" id="cd00913">
    <property type="entry name" value="PCD_DCoH_subfamily_a"/>
    <property type="match status" value="1"/>
</dbReference>
<sequence length="112" mass="12737">MTMQLTKKHCVPCEGGEHPLQGLSLQKYISQLHTPWEQRDGGRKIYRAFKFKDFAGAMRFANQIATIAEQEGHHPDLHVAWGKVGVELWTHVIGGLTENDFILAAKIEELQR</sequence>
<dbReference type="InterPro" id="IPR036428">
    <property type="entry name" value="PCD_sf"/>
</dbReference>
<protein>
    <recommendedName>
        <fullName evidence="4">Putative pterin-4-alpha-carbinolamine dehydratase</fullName>
        <shortName evidence="4">PHS</shortName>
        <ecNumber evidence="4">4.2.1.96</ecNumber>
    </recommendedName>
    <alternativeName>
        <fullName evidence="4">4-alpha-hydroxy-tetrahydropterin dehydratase</fullName>
    </alternativeName>
    <alternativeName>
        <fullName evidence="4">Pterin carbinolamine dehydratase</fullName>
        <shortName evidence="4">PCD</shortName>
    </alternativeName>
</protein>
<dbReference type="AlphaFoldDB" id="A0A1F5PEZ6"/>
<dbReference type="Pfam" id="PF01329">
    <property type="entry name" value="Pterin_4a"/>
    <property type="match status" value="1"/>
</dbReference>
<comment type="caution">
    <text evidence="5">The sequence shown here is derived from an EMBL/GenBank/DDBJ whole genome shotgun (WGS) entry which is preliminary data.</text>
</comment>
<dbReference type="GO" id="GO:0008124">
    <property type="term" value="F:4-alpha-hydroxytetrahydrobiopterin dehydratase activity"/>
    <property type="evidence" value="ECO:0007669"/>
    <property type="project" value="UniProtKB-UniRule"/>
</dbReference>
<accession>A0A1F5PEZ6</accession>
<dbReference type="EMBL" id="MFEO01000033">
    <property type="protein sequence ID" value="OGE88483.1"/>
    <property type="molecule type" value="Genomic_DNA"/>
</dbReference>
<name>A0A1F5PEZ6_9BACT</name>
<dbReference type="STRING" id="1817828.A2722_01135"/>
<evidence type="ECO:0000256" key="2">
    <source>
        <dbReference type="ARBA" id="ARBA00006472"/>
    </source>
</evidence>
<evidence type="ECO:0000313" key="6">
    <source>
        <dbReference type="Proteomes" id="UP000178377"/>
    </source>
</evidence>
<dbReference type="InterPro" id="IPR001533">
    <property type="entry name" value="Pterin_deHydtase"/>
</dbReference>
<dbReference type="EC" id="4.2.1.96" evidence="4"/>
<evidence type="ECO:0000313" key="5">
    <source>
        <dbReference type="EMBL" id="OGE88483.1"/>
    </source>
</evidence>
<dbReference type="NCBIfam" id="NF002017">
    <property type="entry name" value="PRK00823.1-2"/>
    <property type="match status" value="1"/>
</dbReference>
<proteinExistence type="inferred from homology"/>
<comment type="catalytic activity">
    <reaction evidence="1 4">
        <text>(4aS,6R)-4a-hydroxy-L-erythro-5,6,7,8-tetrahydrobiopterin = (6R)-L-erythro-6,7-dihydrobiopterin + H2O</text>
        <dbReference type="Rhea" id="RHEA:11920"/>
        <dbReference type="ChEBI" id="CHEBI:15377"/>
        <dbReference type="ChEBI" id="CHEBI:15642"/>
        <dbReference type="ChEBI" id="CHEBI:43120"/>
        <dbReference type="EC" id="4.2.1.96"/>
    </reaction>
</comment>
<dbReference type="PANTHER" id="PTHR12599:SF0">
    <property type="entry name" value="PTERIN-4-ALPHA-CARBINOLAMINE DEHYDRATASE"/>
    <property type="match status" value="1"/>
</dbReference>
<comment type="similarity">
    <text evidence="2 4">Belongs to the pterin-4-alpha-carbinolamine dehydratase family.</text>
</comment>
<dbReference type="SUPFAM" id="SSF55248">
    <property type="entry name" value="PCD-like"/>
    <property type="match status" value="1"/>
</dbReference>
<dbReference type="Gene3D" id="3.30.1360.20">
    <property type="entry name" value="Transcriptional coactivator/pterin dehydratase"/>
    <property type="match status" value="1"/>
</dbReference>
<evidence type="ECO:0000256" key="1">
    <source>
        <dbReference type="ARBA" id="ARBA00001554"/>
    </source>
</evidence>
<organism evidence="5 6">
    <name type="scientific">Candidatus Doudnabacteria bacterium RIFCSPHIGHO2_01_FULL_50_11</name>
    <dbReference type="NCBI Taxonomy" id="1817828"/>
    <lineage>
        <taxon>Bacteria</taxon>
        <taxon>Candidatus Doudnaibacteriota</taxon>
    </lineage>
</organism>
<dbReference type="PANTHER" id="PTHR12599">
    <property type="entry name" value="PTERIN-4-ALPHA-CARBINOLAMINE DEHYDRATASE"/>
    <property type="match status" value="1"/>
</dbReference>
<evidence type="ECO:0000256" key="3">
    <source>
        <dbReference type="ARBA" id="ARBA00023239"/>
    </source>
</evidence>
<dbReference type="Proteomes" id="UP000178377">
    <property type="component" value="Unassembled WGS sequence"/>
</dbReference>
<dbReference type="HAMAP" id="MF_00434">
    <property type="entry name" value="Pterin_4_alpha"/>
    <property type="match status" value="1"/>
</dbReference>
<evidence type="ECO:0000256" key="4">
    <source>
        <dbReference type="HAMAP-Rule" id="MF_00434"/>
    </source>
</evidence>
<gene>
    <name evidence="5" type="ORF">A2722_01135</name>
</gene>